<dbReference type="InterPro" id="IPR015878">
    <property type="entry name" value="Ado_hCys_hydrolase_NAD-bd"/>
</dbReference>
<accession>A0A1I5WAQ4</accession>
<gene>
    <name evidence="2" type="ORF">SAMN05421670_1180</name>
</gene>
<evidence type="ECO:0000313" key="2">
    <source>
        <dbReference type="EMBL" id="SFQ16808.1"/>
    </source>
</evidence>
<keyword evidence="3" id="KW-1185">Reference proteome</keyword>
<dbReference type="STRING" id="126156.SAMN05421670_1180"/>
<dbReference type="Proteomes" id="UP000198734">
    <property type="component" value="Unassembled WGS sequence"/>
</dbReference>
<proteinExistence type="predicted"/>
<evidence type="ECO:0000313" key="3">
    <source>
        <dbReference type="Proteomes" id="UP000198734"/>
    </source>
</evidence>
<evidence type="ECO:0000259" key="1">
    <source>
        <dbReference type="Pfam" id="PF00670"/>
    </source>
</evidence>
<dbReference type="EMBL" id="FOXU01000001">
    <property type="protein sequence ID" value="SFQ16808.1"/>
    <property type="molecule type" value="Genomic_DNA"/>
</dbReference>
<reference evidence="3" key="1">
    <citation type="submission" date="2016-10" db="EMBL/GenBank/DDBJ databases">
        <authorList>
            <person name="Varghese N."/>
            <person name="Submissions S."/>
        </authorList>
    </citation>
    <scope>NUCLEOTIDE SEQUENCE [LARGE SCALE GENOMIC DNA]</scope>
    <source>
        <strain evidence="3">DSM 11706</strain>
    </source>
</reference>
<dbReference type="InterPro" id="IPR036291">
    <property type="entry name" value="NAD(P)-bd_dom_sf"/>
</dbReference>
<organism evidence="2 3">
    <name type="scientific">Psychrobacillus psychrotolerans</name>
    <dbReference type="NCBI Taxonomy" id="126156"/>
    <lineage>
        <taxon>Bacteria</taxon>
        <taxon>Bacillati</taxon>
        <taxon>Bacillota</taxon>
        <taxon>Bacilli</taxon>
        <taxon>Bacillales</taxon>
        <taxon>Bacillaceae</taxon>
        <taxon>Psychrobacillus</taxon>
    </lineage>
</organism>
<dbReference type="RefSeq" id="WP_093535059.1">
    <property type="nucleotide sequence ID" value="NZ_FOXU01000001.1"/>
</dbReference>
<dbReference type="OrthoDB" id="8840764at2"/>
<dbReference type="AlphaFoldDB" id="A0A1I5WAQ4"/>
<protein>
    <submittedName>
        <fullName evidence="2">Dipicolinate synthase subunit A</fullName>
    </submittedName>
</protein>
<sequence>MKKKCAIIGTDARLSFLKETLDNELEVKIFPTTIWTEELKVAIMDFQPTIIFLPIPPLQIDSSFVLPESCLLLFVGKTNTEIEQEIQNSQVHAFYYLEDEQWIWENANLTAEGFIYNFYRSENESIYNKKFIITGYGRVGKRLAFALHHLGAEVIISVRSEHQLFEAKSYGYQIEQFEHVVHNQEAHTSYLINTIPNRWLSTSDTARFKKVYDLASNPGCLLESANSIPTNYIHSTSLPGLYFPKDAGYLIAKAVQTQLALLEGEK</sequence>
<dbReference type="SUPFAM" id="SSF51735">
    <property type="entry name" value="NAD(P)-binding Rossmann-fold domains"/>
    <property type="match status" value="1"/>
</dbReference>
<dbReference type="Pfam" id="PF00670">
    <property type="entry name" value="AdoHcyase_NAD"/>
    <property type="match status" value="1"/>
</dbReference>
<name>A0A1I5WAQ4_9BACI</name>
<feature type="domain" description="S-adenosyl-L-homocysteine hydrolase NAD binding" evidence="1">
    <location>
        <begin position="117"/>
        <end position="185"/>
    </location>
</feature>
<dbReference type="Gene3D" id="3.40.50.720">
    <property type="entry name" value="NAD(P)-binding Rossmann-like Domain"/>
    <property type="match status" value="1"/>
</dbReference>